<dbReference type="PANTHER" id="PTHR37838">
    <property type="entry name" value="NA(+)-TRANSLOCATING NADH-QUINONE REDUCTASE SUBUNIT C"/>
    <property type="match status" value="1"/>
</dbReference>
<feature type="transmembrane region" description="Helical" evidence="16">
    <location>
        <begin position="26"/>
        <end position="47"/>
    </location>
</feature>
<sequence length="281" mass="30716">MQSNSPSLNPLQRFLQQPNDSTSKTIGVALVLCLVCSVFVSAAAVLLKPLQTQNKLRDFKENILAVAGLEPIVASMGKDYAQLSLLDKFAFIETRIVDLRTGEYAPHIDPTQFDLQQTARDPQTSDVLSKAEDIAGIQRQPHYAPVYVVKTADQVHKVIIPIYGKGLWSTLYGFLSLRASDLRVEGISFYAHKETPGLGGEVDNPNWRAQFVGKSAYDADGVVRLALAKQSTGSELADLHYVDALSGATLTSRGVTQLLQFWLGEQGFAPFLRSQFGQSGT</sequence>
<comment type="subcellular location">
    <subcellularLocation>
        <location evidence="16">Cell membrane</location>
        <topology evidence="16">Single-pass membrane protein</topology>
    </subcellularLocation>
</comment>
<dbReference type="EC" id="7.2.1.1" evidence="16 17"/>
<dbReference type="Pfam" id="PF04205">
    <property type="entry name" value="FMN_bind"/>
    <property type="match status" value="1"/>
</dbReference>
<gene>
    <name evidence="16" type="primary">nqrC</name>
    <name evidence="19" type="ORF">TPSD3_08685</name>
</gene>
<accession>A0A251X8I9</accession>
<keyword evidence="4 16" id="KW-0597">Phosphoprotein</keyword>
<dbReference type="PIRSF" id="PIRSF009437">
    <property type="entry name" value="NQR-1_subunit_C"/>
    <property type="match status" value="1"/>
</dbReference>
<evidence type="ECO:0000256" key="16">
    <source>
        <dbReference type="HAMAP-Rule" id="MF_00427"/>
    </source>
</evidence>
<keyword evidence="10 16" id="KW-0520">NAD</keyword>
<evidence type="ECO:0000259" key="18">
    <source>
        <dbReference type="SMART" id="SM00900"/>
    </source>
</evidence>
<reference evidence="19 20" key="1">
    <citation type="submission" date="2016-12" db="EMBL/GenBank/DDBJ databases">
        <title>Thioflexothrix psekupsii D3 genome sequencing and assembly.</title>
        <authorList>
            <person name="Fomenkov A."/>
            <person name="Vincze T."/>
            <person name="Grabovich M."/>
            <person name="Anton B.P."/>
            <person name="Dubinina G."/>
            <person name="Orlova M."/>
            <person name="Belousova E."/>
            <person name="Roberts R.J."/>
        </authorList>
    </citation>
    <scope>NUCLEOTIDE SEQUENCE [LARGE SCALE GENOMIC DNA]</scope>
    <source>
        <strain evidence="19">D3</strain>
    </source>
</reference>
<keyword evidence="20" id="KW-1185">Reference proteome</keyword>
<protein>
    <recommendedName>
        <fullName evidence="16 17">Na(+)-translocating NADH-quinone reductase subunit C</fullName>
        <shortName evidence="16 17">Na(+)-NQR subunit C</shortName>
        <shortName evidence="16 17">Na(+)-translocating NQR subunit C</shortName>
        <ecNumber evidence="16 17">7.2.1.1</ecNumber>
    </recommendedName>
    <alternativeName>
        <fullName evidence="16 17">NQR complex subunit C</fullName>
    </alternativeName>
    <alternativeName>
        <fullName evidence="16 17">NQR-1 subunit C</fullName>
    </alternativeName>
</protein>
<keyword evidence="13 16" id="KW-0830">Ubiquinone</keyword>
<dbReference type="GO" id="GO:0010181">
    <property type="term" value="F:FMN binding"/>
    <property type="evidence" value="ECO:0007669"/>
    <property type="project" value="UniProtKB-UniRule"/>
</dbReference>
<dbReference type="HAMAP" id="MF_00427">
    <property type="entry name" value="NqrC"/>
    <property type="match status" value="1"/>
</dbReference>
<keyword evidence="3" id="KW-0997">Cell inner membrane</keyword>
<keyword evidence="2 16" id="KW-1003">Cell membrane</keyword>
<dbReference type="GO" id="GO:0006814">
    <property type="term" value="P:sodium ion transport"/>
    <property type="evidence" value="ECO:0007669"/>
    <property type="project" value="UniProtKB-UniRule"/>
</dbReference>
<evidence type="ECO:0000256" key="14">
    <source>
        <dbReference type="ARBA" id="ARBA00023136"/>
    </source>
</evidence>
<comment type="similarity">
    <text evidence="16 17">Belongs to the NqrC family.</text>
</comment>
<keyword evidence="7 16" id="KW-0812">Transmembrane</keyword>
<keyword evidence="8 16" id="KW-1278">Translocase</keyword>
<keyword evidence="5 16" id="KW-0285">Flavoprotein</keyword>
<evidence type="ECO:0000256" key="10">
    <source>
        <dbReference type="ARBA" id="ARBA00023027"/>
    </source>
</evidence>
<evidence type="ECO:0000256" key="15">
    <source>
        <dbReference type="ARBA" id="ARBA00023201"/>
    </source>
</evidence>
<comment type="cofactor">
    <cofactor evidence="16 17">
        <name>FMN</name>
        <dbReference type="ChEBI" id="CHEBI:58210"/>
    </cofactor>
</comment>
<evidence type="ECO:0000256" key="9">
    <source>
        <dbReference type="ARBA" id="ARBA00022989"/>
    </source>
</evidence>
<keyword evidence="1 16" id="KW-0813">Transport</keyword>
<comment type="caution">
    <text evidence="16">Lacks conserved residue(s) required for the propagation of feature annotation.</text>
</comment>
<comment type="catalytic activity">
    <reaction evidence="16 17">
        <text>a ubiquinone + n Na(+)(in) + NADH + H(+) = a ubiquinol + n Na(+)(out) + NAD(+)</text>
        <dbReference type="Rhea" id="RHEA:47748"/>
        <dbReference type="Rhea" id="RHEA-COMP:9565"/>
        <dbReference type="Rhea" id="RHEA-COMP:9566"/>
        <dbReference type="ChEBI" id="CHEBI:15378"/>
        <dbReference type="ChEBI" id="CHEBI:16389"/>
        <dbReference type="ChEBI" id="CHEBI:17976"/>
        <dbReference type="ChEBI" id="CHEBI:29101"/>
        <dbReference type="ChEBI" id="CHEBI:57540"/>
        <dbReference type="ChEBI" id="CHEBI:57945"/>
        <dbReference type="EC" id="7.2.1.1"/>
    </reaction>
</comment>
<evidence type="ECO:0000256" key="8">
    <source>
        <dbReference type="ARBA" id="ARBA00022967"/>
    </source>
</evidence>
<dbReference type="NCBIfam" id="NF003749">
    <property type="entry name" value="PRK05346.1-5"/>
    <property type="match status" value="1"/>
</dbReference>
<evidence type="ECO:0000256" key="11">
    <source>
        <dbReference type="ARBA" id="ARBA00023053"/>
    </source>
</evidence>
<evidence type="ECO:0000256" key="2">
    <source>
        <dbReference type="ARBA" id="ARBA00022475"/>
    </source>
</evidence>
<evidence type="ECO:0000256" key="13">
    <source>
        <dbReference type="ARBA" id="ARBA00023075"/>
    </source>
</evidence>
<dbReference type="NCBIfam" id="TIGR01938">
    <property type="entry name" value="nqrC"/>
    <property type="match status" value="1"/>
</dbReference>
<proteinExistence type="inferred from homology"/>
<feature type="modified residue" description="FMN phosphoryl threonine" evidence="16">
    <location>
        <position position="249"/>
    </location>
</feature>
<keyword evidence="12 16" id="KW-0406">Ion transport</keyword>
<feature type="domain" description="FMN-binding" evidence="18">
    <location>
        <begin position="166"/>
        <end position="266"/>
    </location>
</feature>
<dbReference type="Proteomes" id="UP000194798">
    <property type="component" value="Unassembled WGS sequence"/>
</dbReference>
<comment type="caution">
    <text evidence="19">The sequence shown here is derived from an EMBL/GenBank/DDBJ whole genome shotgun (WGS) entry which is preliminary data.</text>
</comment>
<dbReference type="GO" id="GO:0005886">
    <property type="term" value="C:plasma membrane"/>
    <property type="evidence" value="ECO:0007669"/>
    <property type="project" value="UniProtKB-SubCell"/>
</dbReference>
<keyword evidence="15 16" id="KW-0739">Sodium transport</keyword>
<evidence type="ECO:0000256" key="4">
    <source>
        <dbReference type="ARBA" id="ARBA00022553"/>
    </source>
</evidence>
<evidence type="ECO:0000313" key="20">
    <source>
        <dbReference type="Proteomes" id="UP000194798"/>
    </source>
</evidence>
<comment type="function">
    <text evidence="16">NQR complex catalyzes the reduction of ubiquinone-1 to ubiquinol by two successive reactions, coupled with the transport of Na(+) ions from the cytoplasm to the periplasm. NqrA to NqrE are probably involved in the second step, the conversion of ubisemiquinone to ubiquinol.</text>
</comment>
<evidence type="ECO:0000256" key="1">
    <source>
        <dbReference type="ARBA" id="ARBA00022448"/>
    </source>
</evidence>
<dbReference type="PANTHER" id="PTHR37838:SF1">
    <property type="entry name" value="NA(+)-TRANSLOCATING NADH-QUINONE REDUCTASE SUBUNIT C"/>
    <property type="match status" value="1"/>
</dbReference>
<dbReference type="EMBL" id="MSLT01000012">
    <property type="protein sequence ID" value="OUD14379.1"/>
    <property type="molecule type" value="Genomic_DNA"/>
</dbReference>
<dbReference type="InterPro" id="IPR010204">
    <property type="entry name" value="NqrC"/>
</dbReference>
<evidence type="ECO:0000313" key="19">
    <source>
        <dbReference type="EMBL" id="OUD14379.1"/>
    </source>
</evidence>
<name>A0A251X8I9_9GAMM</name>
<evidence type="ECO:0000256" key="5">
    <source>
        <dbReference type="ARBA" id="ARBA00022630"/>
    </source>
</evidence>
<evidence type="ECO:0000256" key="17">
    <source>
        <dbReference type="PIRNR" id="PIRNR009437"/>
    </source>
</evidence>
<dbReference type="InterPro" id="IPR007329">
    <property type="entry name" value="FMN-bd"/>
</dbReference>
<keyword evidence="9 16" id="KW-1133">Transmembrane helix</keyword>
<dbReference type="RefSeq" id="WP_086488158.1">
    <property type="nucleotide sequence ID" value="NZ_MSLT01000012.1"/>
</dbReference>
<evidence type="ECO:0000256" key="7">
    <source>
        <dbReference type="ARBA" id="ARBA00022692"/>
    </source>
</evidence>
<evidence type="ECO:0000256" key="3">
    <source>
        <dbReference type="ARBA" id="ARBA00022519"/>
    </source>
</evidence>
<dbReference type="OrthoDB" id="9786835at2"/>
<keyword evidence="11 16" id="KW-0915">Sodium</keyword>
<keyword evidence="6 16" id="KW-0288">FMN</keyword>
<evidence type="ECO:0000256" key="12">
    <source>
        <dbReference type="ARBA" id="ARBA00023065"/>
    </source>
</evidence>
<dbReference type="SMART" id="SM00900">
    <property type="entry name" value="FMN_bind"/>
    <property type="match status" value="1"/>
</dbReference>
<dbReference type="AlphaFoldDB" id="A0A251X8I9"/>
<comment type="subunit">
    <text evidence="16 17">Composed of six subunits; NqrA, NqrB, NqrC, NqrD, NqrE and NqrF.</text>
</comment>
<evidence type="ECO:0000256" key="6">
    <source>
        <dbReference type="ARBA" id="ARBA00022643"/>
    </source>
</evidence>
<dbReference type="GO" id="GO:0016655">
    <property type="term" value="F:oxidoreductase activity, acting on NAD(P)H, quinone or similar compound as acceptor"/>
    <property type="evidence" value="ECO:0007669"/>
    <property type="project" value="UniProtKB-UniRule"/>
</dbReference>
<keyword evidence="14 16" id="KW-0472">Membrane</keyword>
<organism evidence="19 20">
    <name type="scientific">Thioflexithrix psekupsensis</name>
    <dbReference type="NCBI Taxonomy" id="1570016"/>
    <lineage>
        <taxon>Bacteria</taxon>
        <taxon>Pseudomonadati</taxon>
        <taxon>Pseudomonadota</taxon>
        <taxon>Gammaproteobacteria</taxon>
        <taxon>Thiotrichales</taxon>
        <taxon>Thioflexithrix</taxon>
    </lineage>
</organism>